<dbReference type="HAMAP" id="MF_01337_B">
    <property type="entry name" value="Ribosomal_uL18_B"/>
    <property type="match status" value="1"/>
</dbReference>
<accession>A0A157PW81</accession>
<gene>
    <name evidence="7 8" type="primary">rplR</name>
    <name evidence="8" type="ORF">SAMEA1982600_02988</name>
    <name evidence="9" type="ORF">SAMEA3906486_01232</name>
</gene>
<dbReference type="AlphaFoldDB" id="A0A157PW81"/>
<dbReference type="OrthoDB" id="9810939at2"/>
<evidence type="ECO:0000256" key="4">
    <source>
        <dbReference type="ARBA" id="ARBA00022980"/>
    </source>
</evidence>
<dbReference type="STRING" id="288768.SAMEA3906486_01232"/>
<dbReference type="NCBIfam" id="TIGR00060">
    <property type="entry name" value="L18_bact"/>
    <property type="match status" value="1"/>
</dbReference>
<evidence type="ECO:0000256" key="1">
    <source>
        <dbReference type="ARBA" id="ARBA00007116"/>
    </source>
</evidence>
<dbReference type="InterPro" id="IPR004389">
    <property type="entry name" value="Ribosomal_uL18_bac-type"/>
</dbReference>
<dbReference type="Proteomes" id="UP000077037">
    <property type="component" value="Unassembled WGS sequence"/>
</dbReference>
<dbReference type="Pfam" id="PF00861">
    <property type="entry name" value="Ribosomal_L18p"/>
    <property type="match status" value="1"/>
</dbReference>
<dbReference type="GO" id="GO:0008097">
    <property type="term" value="F:5S rRNA binding"/>
    <property type="evidence" value="ECO:0007669"/>
    <property type="project" value="TreeGrafter"/>
</dbReference>
<name>A0A157PW81_9BORD</name>
<protein>
    <recommendedName>
        <fullName evidence="6 7">Large ribosomal subunit protein uL18</fullName>
    </recommendedName>
</protein>
<reference evidence="8 11" key="1">
    <citation type="submission" date="2016-03" db="EMBL/GenBank/DDBJ databases">
        <authorList>
            <consortium name="Pathogen Informatics"/>
        </authorList>
    </citation>
    <scope>NUCLEOTIDE SEQUENCE [LARGE SCALE GENOMIC DNA]</scope>
    <source>
        <strain evidence="9 10">H050680373</strain>
        <strain evidence="8 11">NCTC13364</strain>
    </source>
</reference>
<dbReference type="PANTHER" id="PTHR12899">
    <property type="entry name" value="39S RIBOSOMAL PROTEIN L18, MITOCHONDRIAL"/>
    <property type="match status" value="1"/>
</dbReference>
<dbReference type="CDD" id="cd00432">
    <property type="entry name" value="Ribosomal_L18_L5e"/>
    <property type="match status" value="1"/>
</dbReference>
<evidence type="ECO:0000313" key="8">
    <source>
        <dbReference type="EMBL" id="SAI37560.1"/>
    </source>
</evidence>
<evidence type="ECO:0000256" key="5">
    <source>
        <dbReference type="ARBA" id="ARBA00023274"/>
    </source>
</evidence>
<dbReference type="EMBL" id="FKIF01000002">
    <property type="protein sequence ID" value="SAI66941.1"/>
    <property type="molecule type" value="Genomic_DNA"/>
</dbReference>
<evidence type="ECO:0000313" key="11">
    <source>
        <dbReference type="Proteomes" id="UP000077037"/>
    </source>
</evidence>
<evidence type="ECO:0000256" key="7">
    <source>
        <dbReference type="HAMAP-Rule" id="MF_01337"/>
    </source>
</evidence>
<evidence type="ECO:0000256" key="6">
    <source>
        <dbReference type="ARBA" id="ARBA00035197"/>
    </source>
</evidence>
<evidence type="ECO:0000256" key="2">
    <source>
        <dbReference type="ARBA" id="ARBA00022730"/>
    </source>
</evidence>
<dbReference type="SUPFAM" id="SSF53137">
    <property type="entry name" value="Translational machinery components"/>
    <property type="match status" value="1"/>
</dbReference>
<evidence type="ECO:0000313" key="9">
    <source>
        <dbReference type="EMBL" id="SAI66941.1"/>
    </source>
</evidence>
<dbReference type="PANTHER" id="PTHR12899:SF3">
    <property type="entry name" value="LARGE RIBOSOMAL SUBUNIT PROTEIN UL18M"/>
    <property type="match status" value="1"/>
</dbReference>
<evidence type="ECO:0000256" key="3">
    <source>
        <dbReference type="ARBA" id="ARBA00022884"/>
    </source>
</evidence>
<dbReference type="GO" id="GO:0022625">
    <property type="term" value="C:cytosolic large ribosomal subunit"/>
    <property type="evidence" value="ECO:0007669"/>
    <property type="project" value="TreeGrafter"/>
</dbReference>
<keyword evidence="2 7" id="KW-0699">rRNA-binding</keyword>
<dbReference type="Gene3D" id="3.30.420.100">
    <property type="match status" value="1"/>
</dbReference>
<organism evidence="8 11">
    <name type="scientific">Bordetella ansorpii</name>
    <dbReference type="NCBI Taxonomy" id="288768"/>
    <lineage>
        <taxon>Bacteria</taxon>
        <taxon>Pseudomonadati</taxon>
        <taxon>Pseudomonadota</taxon>
        <taxon>Betaproteobacteria</taxon>
        <taxon>Burkholderiales</taxon>
        <taxon>Alcaligenaceae</taxon>
        <taxon>Bordetella</taxon>
    </lineage>
</organism>
<comment type="similarity">
    <text evidence="1 7">Belongs to the universal ribosomal protein uL18 family.</text>
</comment>
<dbReference type="GO" id="GO:0003735">
    <property type="term" value="F:structural constituent of ribosome"/>
    <property type="evidence" value="ECO:0007669"/>
    <property type="project" value="InterPro"/>
</dbReference>
<proteinExistence type="inferred from homology"/>
<keyword evidence="5 7" id="KW-0687">Ribonucleoprotein</keyword>
<keyword evidence="4 7" id="KW-0689">Ribosomal protein</keyword>
<dbReference type="FunFam" id="3.30.420.100:FF:000001">
    <property type="entry name" value="50S ribosomal protein L18"/>
    <property type="match status" value="1"/>
</dbReference>
<comment type="function">
    <text evidence="7">This is one of the proteins that bind and probably mediate the attachment of the 5S RNA into the large ribosomal subunit, where it forms part of the central protuberance.</text>
</comment>
<keyword evidence="10" id="KW-1185">Reference proteome</keyword>
<keyword evidence="3 7" id="KW-0694">RNA-binding</keyword>
<dbReference type="InterPro" id="IPR057268">
    <property type="entry name" value="Ribosomal_L18"/>
</dbReference>
<sequence length="120" mass="12952">MDKKLSRLRRAVPTRRKITELRVHRLSIFRSNLHIYANIISPEGDRVLVSASTLEAEVRAQLGGSGAGGNTAAAALVGKRVAEKAKAAGIELVAFDRSGFRYHGRVKALADAAREAGLKF</sequence>
<dbReference type="EMBL" id="FKBS01000015">
    <property type="protein sequence ID" value="SAI37560.1"/>
    <property type="molecule type" value="Genomic_DNA"/>
</dbReference>
<dbReference type="GO" id="GO:0006412">
    <property type="term" value="P:translation"/>
    <property type="evidence" value="ECO:0007669"/>
    <property type="project" value="UniProtKB-UniRule"/>
</dbReference>
<dbReference type="Proteomes" id="UP000076848">
    <property type="component" value="Unassembled WGS sequence"/>
</dbReference>
<comment type="subunit">
    <text evidence="7">Part of the 50S ribosomal subunit; part of the 5S rRNA/L5/L18/L25 subcomplex. Contacts the 5S and 23S rRNAs.</text>
</comment>
<dbReference type="InterPro" id="IPR005484">
    <property type="entry name" value="Ribosomal_uL18_bac/plant/anim"/>
</dbReference>
<dbReference type="RefSeq" id="WP_066124754.1">
    <property type="nucleotide sequence ID" value="NZ_FKBS01000015.1"/>
</dbReference>
<evidence type="ECO:0000313" key="10">
    <source>
        <dbReference type="Proteomes" id="UP000076848"/>
    </source>
</evidence>